<name>A0A1G6HH67_9ACTN</name>
<dbReference type="InterPro" id="IPR029058">
    <property type="entry name" value="AB_hydrolase_fold"/>
</dbReference>
<evidence type="ECO:0000313" key="4">
    <source>
        <dbReference type="EMBL" id="SDB93590.1"/>
    </source>
</evidence>
<dbReference type="AlphaFoldDB" id="A0A1G6HH67"/>
<dbReference type="EMBL" id="FMYF01000010">
    <property type="protein sequence ID" value="SDB93590.1"/>
    <property type="molecule type" value="Genomic_DNA"/>
</dbReference>
<evidence type="ECO:0000259" key="3">
    <source>
        <dbReference type="Pfam" id="PF00326"/>
    </source>
</evidence>
<dbReference type="PROSITE" id="PS51318">
    <property type="entry name" value="TAT"/>
    <property type="match status" value="1"/>
</dbReference>
<dbReference type="Gene3D" id="3.40.50.1820">
    <property type="entry name" value="alpha/beta hydrolase"/>
    <property type="match status" value="1"/>
</dbReference>
<organism evidence="4 5">
    <name type="scientific">Raineyella antarctica</name>
    <dbReference type="NCBI Taxonomy" id="1577474"/>
    <lineage>
        <taxon>Bacteria</taxon>
        <taxon>Bacillati</taxon>
        <taxon>Actinomycetota</taxon>
        <taxon>Actinomycetes</taxon>
        <taxon>Propionibacteriales</taxon>
        <taxon>Propionibacteriaceae</taxon>
        <taxon>Raineyella</taxon>
    </lineage>
</organism>
<dbReference type="GO" id="GO:0006508">
    <property type="term" value="P:proteolysis"/>
    <property type="evidence" value="ECO:0007669"/>
    <property type="project" value="InterPro"/>
</dbReference>
<evidence type="ECO:0000256" key="2">
    <source>
        <dbReference type="ARBA" id="ARBA00022801"/>
    </source>
</evidence>
<dbReference type="SUPFAM" id="SSF53474">
    <property type="entry name" value="alpha/beta-Hydrolases"/>
    <property type="match status" value="1"/>
</dbReference>
<dbReference type="GO" id="GO:0008236">
    <property type="term" value="F:serine-type peptidase activity"/>
    <property type="evidence" value="ECO:0007669"/>
    <property type="project" value="InterPro"/>
</dbReference>
<keyword evidence="5" id="KW-1185">Reference proteome</keyword>
<dbReference type="Proteomes" id="UP000199086">
    <property type="component" value="Unassembled WGS sequence"/>
</dbReference>
<dbReference type="STRING" id="1577474.GA0111570_11035"/>
<keyword evidence="2" id="KW-0378">Hydrolase</keyword>
<evidence type="ECO:0000313" key="5">
    <source>
        <dbReference type="Proteomes" id="UP000199086"/>
    </source>
</evidence>
<dbReference type="PANTHER" id="PTHR22946:SF9">
    <property type="entry name" value="POLYKETIDE TRANSFERASE AF380"/>
    <property type="match status" value="1"/>
</dbReference>
<dbReference type="PANTHER" id="PTHR22946">
    <property type="entry name" value="DIENELACTONE HYDROLASE DOMAIN-CONTAINING PROTEIN-RELATED"/>
    <property type="match status" value="1"/>
</dbReference>
<comment type="similarity">
    <text evidence="1">Belongs to the AB hydrolase superfamily.</text>
</comment>
<sequence length="336" mass="36654">MPLSRREVLGAGAGMAAALAVSSTTDTMAAVPVRRVRAPDQAPGLPPLRHPDSLPALMRRTFASTAPDRRKQLAATDRWRKYLVMYPSADLHISGVLYVPRGTGPFPAVVLAHGYSVPAQYVSGLGMEREQRYLADRGFVVLQTDYRGHGASSSTDELQLELRLGFAEDTLNAAQALKQMPEVDPGKVALFGLSLGGGVATNALVAGPGIVRAGVTWAAVSSSFVDNYRSLLARRLPGRVEAIRRRYGPPTEASTFYPDLSSRTFFDRISEPVLLDHGTADPICPVGWSRATAAHMEQAGVDVRLRLRRGEPHIYSRRWQAAMDDTYAFLRERLES</sequence>
<reference evidence="4 5" key="1">
    <citation type="submission" date="2016-06" db="EMBL/GenBank/DDBJ databases">
        <authorList>
            <person name="Olsen C.W."/>
            <person name="Carey S."/>
            <person name="Hinshaw L."/>
            <person name="Karasin A.I."/>
        </authorList>
    </citation>
    <scope>NUCLEOTIDE SEQUENCE [LARGE SCALE GENOMIC DNA]</scope>
    <source>
        <strain evidence="4 5">LZ-22</strain>
    </source>
</reference>
<protein>
    <submittedName>
        <fullName evidence="4">Prolyl oligopeptidase family protein</fullName>
    </submittedName>
</protein>
<accession>A0A1G6HH67</accession>
<gene>
    <name evidence="4" type="ORF">GA0111570_11035</name>
</gene>
<proteinExistence type="inferred from homology"/>
<dbReference type="Pfam" id="PF00326">
    <property type="entry name" value="Peptidase_S9"/>
    <property type="match status" value="1"/>
</dbReference>
<dbReference type="InterPro" id="IPR050261">
    <property type="entry name" value="FrsA_esterase"/>
</dbReference>
<evidence type="ECO:0000256" key="1">
    <source>
        <dbReference type="ARBA" id="ARBA00008645"/>
    </source>
</evidence>
<dbReference type="GO" id="GO:0052689">
    <property type="term" value="F:carboxylic ester hydrolase activity"/>
    <property type="evidence" value="ECO:0007669"/>
    <property type="project" value="UniProtKB-ARBA"/>
</dbReference>
<feature type="domain" description="Peptidase S9 prolyl oligopeptidase catalytic" evidence="3">
    <location>
        <begin position="130"/>
        <end position="334"/>
    </location>
</feature>
<dbReference type="InterPro" id="IPR001375">
    <property type="entry name" value="Peptidase_S9_cat"/>
</dbReference>
<dbReference type="InterPro" id="IPR006311">
    <property type="entry name" value="TAT_signal"/>
</dbReference>